<dbReference type="InterPro" id="IPR052709">
    <property type="entry name" value="Transposase-MT_Hybrid"/>
</dbReference>
<sequence length="782" mass="86125">MTKIEERGWWKINLKGISVKIVRVEITNPKDTCCKGAPVGYKLSVYPSAGFNSRTYVFEDHKPKPTRNFTVVPEVRIPWPTSSLMIQAVMQPISASFTFCEVAVFGDTYCTGGKFGRDCERNCNCADQGTCFVSTGGCPSGCAPGYTGEDCWTPCETNKYGSGCQGTCSENCAGGADRPCNSSDGTCDYGCKPGSHGPLCKKPCGNGTYGALCRHRCSDYCEGGSQACHNVDGTCHHGCRPGYKIPLCTEVCKVGTYGPGCSKNCSEFCAGKVKTCSVLDGSCLQGCMLGYQAPLCTRPSSTKAPQLWMIILAVAVSVIAVVNVIAVALWRRRKSPKRKGPKPLPLDDMVSATQADSSESAGGSRAETRHASRDVAISTQQFSNYDIIRATDPARDATHTYATDFDPYDHVLEKIYENGTSEPSLTVEAKKTDKAREYELHDNGQYIQLEDVSSPSNAATETTEFFGKDGDYLTPIDDGKTGKAGKYEHQDNGQYIRMEDVRSSSMTPTETAAFLGKDGDYLTPIDGEKTGKAGISEHQDNGQYIRMEDVRSSSMTPTETAAFPGKDGDYLTPIDGISVGEKMASVRNDHLMKQRSVIEFLTVEGCSAVVIHKRMKAVYGDACFTEGKVRKWATFYRAEDPKETTVRDRKRPGRPVSATDTMHQQKGRLRRVLQDKVKDVVIQHDNARLHTSRQTQCALQQLELPTTPHPPYSPDLAPSDFFLFPLLKKHLKGNHYETDAEVEADVRSWCRSQTPEFFANGMRKLVQRWRLCIERDGDYVEK</sequence>
<accession>A0AAV4GSC9</accession>
<organism evidence="3 4">
    <name type="scientific">Elysia marginata</name>
    <dbReference type="NCBI Taxonomy" id="1093978"/>
    <lineage>
        <taxon>Eukaryota</taxon>
        <taxon>Metazoa</taxon>
        <taxon>Spiralia</taxon>
        <taxon>Lophotrochozoa</taxon>
        <taxon>Mollusca</taxon>
        <taxon>Gastropoda</taxon>
        <taxon>Heterobranchia</taxon>
        <taxon>Euthyneura</taxon>
        <taxon>Panpulmonata</taxon>
        <taxon>Sacoglossa</taxon>
        <taxon>Placobranchoidea</taxon>
        <taxon>Plakobranchidae</taxon>
        <taxon>Elysia</taxon>
    </lineage>
</organism>
<gene>
    <name evidence="3" type="ORF">ElyMa_004245700</name>
</gene>
<evidence type="ECO:0000313" key="4">
    <source>
        <dbReference type="Proteomes" id="UP000762676"/>
    </source>
</evidence>
<keyword evidence="4" id="KW-1185">Reference proteome</keyword>
<comment type="caution">
    <text evidence="3">The sequence shown here is derived from an EMBL/GenBank/DDBJ whole genome shotgun (WGS) entry which is preliminary data.</text>
</comment>
<keyword evidence="2" id="KW-0812">Transmembrane</keyword>
<dbReference type="InterPro" id="IPR036397">
    <property type="entry name" value="RNaseH_sf"/>
</dbReference>
<dbReference type="AlphaFoldDB" id="A0AAV4GSC9"/>
<dbReference type="Proteomes" id="UP000762676">
    <property type="component" value="Unassembled WGS sequence"/>
</dbReference>
<evidence type="ECO:0000256" key="1">
    <source>
        <dbReference type="SAM" id="MobiDB-lite"/>
    </source>
</evidence>
<proteinExistence type="predicted"/>
<evidence type="ECO:0000256" key="2">
    <source>
        <dbReference type="SAM" id="Phobius"/>
    </source>
</evidence>
<dbReference type="Gene3D" id="3.30.420.10">
    <property type="entry name" value="Ribonuclease H-like superfamily/Ribonuclease H"/>
    <property type="match status" value="1"/>
</dbReference>
<keyword evidence="2" id="KW-0472">Membrane</keyword>
<feature type="region of interest" description="Disordered" evidence="1">
    <location>
        <begin position="335"/>
        <end position="373"/>
    </location>
</feature>
<evidence type="ECO:0000313" key="3">
    <source>
        <dbReference type="EMBL" id="GFR88226.1"/>
    </source>
</evidence>
<reference evidence="3 4" key="1">
    <citation type="journal article" date="2021" name="Elife">
        <title>Chloroplast acquisition without the gene transfer in kleptoplastic sea slugs, Plakobranchus ocellatus.</title>
        <authorList>
            <person name="Maeda T."/>
            <person name="Takahashi S."/>
            <person name="Yoshida T."/>
            <person name="Shimamura S."/>
            <person name="Takaki Y."/>
            <person name="Nagai Y."/>
            <person name="Toyoda A."/>
            <person name="Suzuki Y."/>
            <person name="Arimoto A."/>
            <person name="Ishii H."/>
            <person name="Satoh N."/>
            <person name="Nishiyama T."/>
            <person name="Hasebe M."/>
            <person name="Maruyama T."/>
            <person name="Minagawa J."/>
            <person name="Obokata J."/>
            <person name="Shigenobu S."/>
        </authorList>
    </citation>
    <scope>NUCLEOTIDE SEQUENCE [LARGE SCALE GENOMIC DNA]</scope>
</reference>
<keyword evidence="2" id="KW-1133">Transmembrane helix</keyword>
<dbReference type="PANTHER" id="PTHR46060">
    <property type="entry name" value="MARINER MOS1 TRANSPOSASE-LIKE PROTEIN"/>
    <property type="match status" value="1"/>
</dbReference>
<dbReference type="Gene3D" id="2.170.300.10">
    <property type="entry name" value="Tie2 ligand-binding domain superfamily"/>
    <property type="match status" value="1"/>
</dbReference>
<protein>
    <submittedName>
        <fullName evidence="3">Multiple epidermal growth factor-like domains 10</fullName>
    </submittedName>
</protein>
<dbReference type="GO" id="GO:0003676">
    <property type="term" value="F:nucleic acid binding"/>
    <property type="evidence" value="ECO:0007669"/>
    <property type="project" value="InterPro"/>
</dbReference>
<feature type="transmembrane region" description="Helical" evidence="2">
    <location>
        <begin position="307"/>
        <end position="330"/>
    </location>
</feature>
<feature type="region of interest" description="Disordered" evidence="1">
    <location>
        <begin position="643"/>
        <end position="665"/>
    </location>
</feature>
<feature type="compositionally biased region" description="Polar residues" evidence="1">
    <location>
        <begin position="351"/>
        <end position="361"/>
    </location>
</feature>
<dbReference type="EMBL" id="BMAT01008563">
    <property type="protein sequence ID" value="GFR88226.1"/>
    <property type="molecule type" value="Genomic_DNA"/>
</dbReference>
<dbReference type="Gene3D" id="2.60.120.260">
    <property type="entry name" value="Galactose-binding domain-like"/>
    <property type="match status" value="1"/>
</dbReference>
<name>A0AAV4GSC9_9GAST</name>
<dbReference type="PANTHER" id="PTHR46060:SF1">
    <property type="entry name" value="MARINER MOS1 TRANSPOSASE-LIKE PROTEIN"/>
    <property type="match status" value="1"/>
</dbReference>